<dbReference type="Gene3D" id="3.40.50.720">
    <property type="entry name" value="NAD(P)-binding Rossmann-like Domain"/>
    <property type="match status" value="1"/>
</dbReference>
<dbReference type="GO" id="GO:0035925">
    <property type="term" value="F:mRNA 3'-UTR AU-rich region binding"/>
    <property type="evidence" value="ECO:0007669"/>
    <property type="project" value="TreeGrafter"/>
</dbReference>
<dbReference type="InterPro" id="IPR011032">
    <property type="entry name" value="GroES-like_sf"/>
</dbReference>
<gene>
    <name evidence="4" type="ORF">HF995_00080</name>
</gene>
<sequence length="335" mass="34464">MRAIEAVHAGGPEVLTLVDRPAPTAGRGQVVVDVAFAGVNFIDTYRRSGVYPVPFPHVPGSEGAGVVSAVGPDVTDVAPGDRVAWVDGPGSYAEQVVVAADRTVPVPDGVDLATAAALMLQGLTAHYLADSSHPVGPGEDVLVHAGAGGVGLLLTQLAVARGARVVTTVSTELKAQLSREAGATAVVRYDQLDDLTTQLPAAVRAVAPDGVHAVYDGVGRTTFDASLASLRPRGILVLFGGASGQVPPFDLQRLNSGGSLFVTRPTLGDHVATRPELLRRAGELFHAVSLGALRVRIGATYDLADAGEAHRALEARETTGKVILEVAGEHTGETL</sequence>
<dbReference type="GO" id="GO:0005829">
    <property type="term" value="C:cytosol"/>
    <property type="evidence" value="ECO:0007669"/>
    <property type="project" value="TreeGrafter"/>
</dbReference>
<dbReference type="Pfam" id="PF08240">
    <property type="entry name" value="ADH_N"/>
    <property type="match status" value="1"/>
</dbReference>
<dbReference type="InterPro" id="IPR013149">
    <property type="entry name" value="ADH-like_C"/>
</dbReference>
<dbReference type="Gene3D" id="3.90.180.10">
    <property type="entry name" value="Medium-chain alcohol dehydrogenases, catalytic domain"/>
    <property type="match status" value="1"/>
</dbReference>
<dbReference type="EMBL" id="JAAXOW010000001">
    <property type="protein sequence ID" value="NKX91683.1"/>
    <property type="molecule type" value="Genomic_DNA"/>
</dbReference>
<reference evidence="4 5" key="1">
    <citation type="submission" date="2020-04" db="EMBL/GenBank/DDBJ databases">
        <title>MicrobeNet Type strains.</title>
        <authorList>
            <person name="Nicholson A.C."/>
        </authorList>
    </citation>
    <scope>NUCLEOTIDE SEQUENCE [LARGE SCALE GENOMIC DNA]</scope>
    <source>
        <strain evidence="4 5">ATCC BAA-789</strain>
    </source>
</reference>
<protein>
    <submittedName>
        <fullName evidence="4">Quinone oxidoreductase</fullName>
    </submittedName>
</protein>
<dbReference type="SUPFAM" id="SSF50129">
    <property type="entry name" value="GroES-like"/>
    <property type="match status" value="1"/>
</dbReference>
<evidence type="ECO:0000256" key="1">
    <source>
        <dbReference type="ARBA" id="ARBA00022857"/>
    </source>
</evidence>
<dbReference type="Proteomes" id="UP000774283">
    <property type="component" value="Unassembled WGS sequence"/>
</dbReference>
<evidence type="ECO:0000313" key="4">
    <source>
        <dbReference type="EMBL" id="NKX91683.1"/>
    </source>
</evidence>
<organism evidence="4 5">
    <name type="scientific">Sanguibacter hominis ATCC BAA-789</name>
    <dbReference type="NCBI Taxonomy" id="1312740"/>
    <lineage>
        <taxon>Bacteria</taxon>
        <taxon>Bacillati</taxon>
        <taxon>Actinomycetota</taxon>
        <taxon>Actinomycetes</taxon>
        <taxon>Micrococcales</taxon>
        <taxon>Sanguibacteraceae</taxon>
        <taxon>Sanguibacter</taxon>
    </lineage>
</organism>
<evidence type="ECO:0000256" key="2">
    <source>
        <dbReference type="ARBA" id="ARBA00023002"/>
    </source>
</evidence>
<dbReference type="InterPro" id="IPR036291">
    <property type="entry name" value="NAD(P)-bd_dom_sf"/>
</dbReference>
<dbReference type="RefSeq" id="WP_168445817.1">
    <property type="nucleotide sequence ID" value="NZ_JAAXOW010000001.1"/>
</dbReference>
<accession>A0A9X5IQJ4</accession>
<dbReference type="GO" id="GO:0003960">
    <property type="term" value="F:quinone reductase (NADPH) activity"/>
    <property type="evidence" value="ECO:0007669"/>
    <property type="project" value="InterPro"/>
</dbReference>
<keyword evidence="2" id="KW-0560">Oxidoreductase</keyword>
<dbReference type="PANTHER" id="PTHR48106:SF13">
    <property type="entry name" value="QUINONE OXIDOREDUCTASE-RELATED"/>
    <property type="match status" value="1"/>
</dbReference>
<dbReference type="SUPFAM" id="SSF51735">
    <property type="entry name" value="NAD(P)-binding Rossmann-fold domains"/>
    <property type="match status" value="1"/>
</dbReference>
<dbReference type="InterPro" id="IPR047618">
    <property type="entry name" value="QOR-like"/>
</dbReference>
<feature type="domain" description="Enoyl reductase (ER)" evidence="3">
    <location>
        <begin position="10"/>
        <end position="324"/>
    </location>
</feature>
<dbReference type="GO" id="GO:0070402">
    <property type="term" value="F:NADPH binding"/>
    <property type="evidence" value="ECO:0007669"/>
    <property type="project" value="TreeGrafter"/>
</dbReference>
<dbReference type="SMART" id="SM00829">
    <property type="entry name" value="PKS_ER"/>
    <property type="match status" value="1"/>
</dbReference>
<evidence type="ECO:0000313" key="5">
    <source>
        <dbReference type="Proteomes" id="UP000774283"/>
    </source>
</evidence>
<dbReference type="CDD" id="cd05286">
    <property type="entry name" value="QOR2"/>
    <property type="match status" value="1"/>
</dbReference>
<dbReference type="InterPro" id="IPR020843">
    <property type="entry name" value="ER"/>
</dbReference>
<proteinExistence type="predicted"/>
<comment type="caution">
    <text evidence="4">The sequence shown here is derived from an EMBL/GenBank/DDBJ whole genome shotgun (WGS) entry which is preliminary data.</text>
</comment>
<evidence type="ECO:0000259" key="3">
    <source>
        <dbReference type="SMART" id="SM00829"/>
    </source>
</evidence>
<name>A0A9X5IQJ4_9MICO</name>
<dbReference type="InterPro" id="IPR013154">
    <property type="entry name" value="ADH-like_N"/>
</dbReference>
<dbReference type="AlphaFoldDB" id="A0A9X5IQJ4"/>
<dbReference type="Pfam" id="PF00107">
    <property type="entry name" value="ADH_zinc_N"/>
    <property type="match status" value="1"/>
</dbReference>
<keyword evidence="1" id="KW-0521">NADP</keyword>
<keyword evidence="5" id="KW-1185">Reference proteome</keyword>
<dbReference type="PANTHER" id="PTHR48106">
    <property type="entry name" value="QUINONE OXIDOREDUCTASE PIG3-RELATED"/>
    <property type="match status" value="1"/>
</dbReference>